<dbReference type="InterPro" id="IPR015621">
    <property type="entry name" value="IL-1_rcpt_fam"/>
</dbReference>
<keyword evidence="12" id="KW-1185">Reference proteome</keyword>
<dbReference type="Gene3D" id="3.40.50.10140">
    <property type="entry name" value="Toll/interleukin-1 receptor homology (TIR) domain"/>
    <property type="match status" value="1"/>
</dbReference>
<dbReference type="GO" id="GO:0007165">
    <property type="term" value="P:signal transduction"/>
    <property type="evidence" value="ECO:0007669"/>
    <property type="project" value="InterPro"/>
</dbReference>
<accession>A0A9D3MP08</accession>
<dbReference type="SUPFAM" id="SSF52200">
    <property type="entry name" value="Toll/Interleukin receptor TIR domain"/>
    <property type="match status" value="1"/>
</dbReference>
<feature type="domain" description="Ig-like" evidence="10">
    <location>
        <begin position="75"/>
        <end position="141"/>
    </location>
</feature>
<dbReference type="InterPro" id="IPR003599">
    <property type="entry name" value="Ig_sub"/>
</dbReference>
<feature type="transmembrane region" description="Helical" evidence="7">
    <location>
        <begin position="270"/>
        <end position="293"/>
    </location>
</feature>
<name>A0A9D3MP08_ANGAN</name>
<dbReference type="PROSITE" id="PS50104">
    <property type="entry name" value="TIR"/>
    <property type="match status" value="1"/>
</dbReference>
<reference evidence="11" key="1">
    <citation type="submission" date="2021-01" db="EMBL/GenBank/DDBJ databases">
        <title>A chromosome-scale assembly of European eel, Anguilla anguilla.</title>
        <authorList>
            <person name="Henkel C."/>
            <person name="Jong-Raadsen S.A."/>
            <person name="Dufour S."/>
            <person name="Weltzien F.-A."/>
            <person name="Palstra A.P."/>
            <person name="Pelster B."/>
            <person name="Spaink H.P."/>
            <person name="Van Den Thillart G.E."/>
            <person name="Jansen H."/>
            <person name="Zahm M."/>
            <person name="Klopp C."/>
            <person name="Cedric C."/>
            <person name="Louis A."/>
            <person name="Berthelot C."/>
            <person name="Parey E."/>
            <person name="Roest Crollius H."/>
            <person name="Montfort J."/>
            <person name="Robinson-Rechavi M."/>
            <person name="Bucao C."/>
            <person name="Bouchez O."/>
            <person name="Gislard M."/>
            <person name="Lluch J."/>
            <person name="Milhes M."/>
            <person name="Lampietro C."/>
            <person name="Lopez Roques C."/>
            <person name="Donnadieu C."/>
            <person name="Braasch I."/>
            <person name="Desvignes T."/>
            <person name="Postlethwait J."/>
            <person name="Bobe J."/>
            <person name="Guiguen Y."/>
            <person name="Dirks R."/>
        </authorList>
    </citation>
    <scope>NUCLEOTIDE SEQUENCE</scope>
    <source>
        <strain evidence="11">Tag_6206</strain>
        <tissue evidence="11">Liver</tissue>
    </source>
</reference>
<keyword evidence="7" id="KW-0812">Transmembrane</keyword>
<evidence type="ECO:0000259" key="10">
    <source>
        <dbReference type="PROSITE" id="PS50835"/>
    </source>
</evidence>
<evidence type="ECO:0000256" key="3">
    <source>
        <dbReference type="ARBA" id="ARBA00023027"/>
    </source>
</evidence>
<dbReference type="Pfam" id="PF01582">
    <property type="entry name" value="TIR"/>
    <property type="match status" value="1"/>
</dbReference>
<dbReference type="PANTHER" id="PTHR11890">
    <property type="entry name" value="INTERLEUKIN-1 RECEPTOR FAMILY MEMBER"/>
    <property type="match status" value="1"/>
</dbReference>
<feature type="domain" description="Ig-like" evidence="10">
    <location>
        <begin position="155"/>
        <end position="261"/>
    </location>
</feature>
<evidence type="ECO:0000259" key="9">
    <source>
        <dbReference type="PROSITE" id="PS50104"/>
    </source>
</evidence>
<evidence type="ECO:0000256" key="8">
    <source>
        <dbReference type="SAM" id="SignalP"/>
    </source>
</evidence>
<dbReference type="InterPro" id="IPR035897">
    <property type="entry name" value="Toll_tir_struct_dom_sf"/>
</dbReference>
<evidence type="ECO:0000256" key="7">
    <source>
        <dbReference type="SAM" id="Phobius"/>
    </source>
</evidence>
<sequence length="489" mass="54179">MKLLFFVIFLSGSQGLAGLHASGLVKAEQAGAHEGQVGALTNGSSILGQAWSNLTVNRGNCYTEDNLFSVQGSVGESLVLKCHRQSRASLNSSITWKKNCSSELRSGESLIFQSLTTSDAGYYTCTWSFSNGTQVYTMSRTQELKVNEGRVVLDPKIIQPLDNAEIKVDVGKAAVVSCVVVLHSEPEFELIFWMKETKWVSKEPSEPVFYNETIEPQRDGKYHMIASLVFRRVTPEHLNTKYTCKLDSPIPSSINVSITLTTRGDAPSPFLWSGIVAVFAVVASVVTVIYVKLKIDIVLFLRQLRGASFSVKDGKQYDAYIMYYKAASEEALTEEEQRLIPRILETEFGYRLCLYERDILPGRAVPEAVLEHIGQSRRLVLLPGTLEAEHESWVKGTAGGGAGDEQGLLSGLHAALVDRQTRLILVERAPRGKQDSLPEPLQLLVRSGGAVAWRGDRSVPLSSPFWKKLRYHMPAQKSPKHRVESMTML</sequence>
<keyword evidence="4" id="KW-1015">Disulfide bond</keyword>
<comment type="caution">
    <text evidence="11">The sequence shown here is derived from an EMBL/GenBank/DDBJ whole genome shotgun (WGS) entry which is preliminary data.</text>
</comment>
<keyword evidence="2" id="KW-0378">Hydrolase</keyword>
<keyword evidence="6" id="KW-0393">Immunoglobulin domain</keyword>
<evidence type="ECO:0000256" key="2">
    <source>
        <dbReference type="ARBA" id="ARBA00022801"/>
    </source>
</evidence>
<dbReference type="Gene3D" id="2.60.40.10">
    <property type="entry name" value="Immunoglobulins"/>
    <property type="match status" value="2"/>
</dbReference>
<dbReference type="PRINTS" id="PR01537">
    <property type="entry name" value="INTRLKN1R1F"/>
</dbReference>
<feature type="signal peptide" evidence="8">
    <location>
        <begin position="1"/>
        <end position="18"/>
    </location>
</feature>
<proteinExistence type="inferred from homology"/>
<evidence type="ECO:0000256" key="1">
    <source>
        <dbReference type="ARBA" id="ARBA00009752"/>
    </source>
</evidence>
<evidence type="ECO:0000256" key="6">
    <source>
        <dbReference type="ARBA" id="ARBA00023319"/>
    </source>
</evidence>
<dbReference type="AlphaFoldDB" id="A0A9D3MP08"/>
<organism evidence="11 12">
    <name type="scientific">Anguilla anguilla</name>
    <name type="common">European freshwater eel</name>
    <name type="synonym">Muraena anguilla</name>
    <dbReference type="NCBI Taxonomy" id="7936"/>
    <lineage>
        <taxon>Eukaryota</taxon>
        <taxon>Metazoa</taxon>
        <taxon>Chordata</taxon>
        <taxon>Craniata</taxon>
        <taxon>Vertebrata</taxon>
        <taxon>Euteleostomi</taxon>
        <taxon>Actinopterygii</taxon>
        <taxon>Neopterygii</taxon>
        <taxon>Teleostei</taxon>
        <taxon>Anguilliformes</taxon>
        <taxon>Anguillidae</taxon>
        <taxon>Anguilla</taxon>
    </lineage>
</organism>
<evidence type="ECO:0000313" key="12">
    <source>
        <dbReference type="Proteomes" id="UP001044222"/>
    </source>
</evidence>
<keyword evidence="7" id="KW-0472">Membrane</keyword>
<dbReference type="Proteomes" id="UP001044222">
    <property type="component" value="Unassembled WGS sequence"/>
</dbReference>
<keyword evidence="5" id="KW-0325">Glycoprotein</keyword>
<feature type="domain" description="TIR" evidence="9">
    <location>
        <begin position="315"/>
        <end position="473"/>
    </location>
</feature>
<comment type="similarity">
    <text evidence="1">Belongs to the interleukin-1 receptor family.</text>
</comment>
<evidence type="ECO:0000313" key="11">
    <source>
        <dbReference type="EMBL" id="KAG5852391.1"/>
    </source>
</evidence>
<dbReference type="InterPro" id="IPR000157">
    <property type="entry name" value="TIR_dom"/>
</dbReference>
<protein>
    <submittedName>
        <fullName evidence="11">Uncharacterized protein</fullName>
    </submittedName>
</protein>
<dbReference type="SMART" id="SM00255">
    <property type="entry name" value="TIR"/>
    <property type="match status" value="1"/>
</dbReference>
<dbReference type="PROSITE" id="PS50835">
    <property type="entry name" value="IG_LIKE"/>
    <property type="match status" value="2"/>
</dbReference>
<dbReference type="Pfam" id="PF13895">
    <property type="entry name" value="Ig_2"/>
    <property type="match status" value="1"/>
</dbReference>
<dbReference type="EMBL" id="JAFIRN010000003">
    <property type="protein sequence ID" value="KAG5852391.1"/>
    <property type="molecule type" value="Genomic_DNA"/>
</dbReference>
<gene>
    <name evidence="11" type="ORF">ANANG_G00061890</name>
</gene>
<keyword evidence="7" id="KW-1133">Transmembrane helix</keyword>
<keyword evidence="8" id="KW-0732">Signal</keyword>
<dbReference type="GO" id="GO:0016787">
    <property type="term" value="F:hydrolase activity"/>
    <property type="evidence" value="ECO:0007669"/>
    <property type="project" value="UniProtKB-KW"/>
</dbReference>
<dbReference type="InterPro" id="IPR007110">
    <property type="entry name" value="Ig-like_dom"/>
</dbReference>
<dbReference type="PANTHER" id="PTHR11890:SF6">
    <property type="entry name" value="INTERLEUKIN-18 RECEPTOR 1"/>
    <property type="match status" value="1"/>
</dbReference>
<dbReference type="SMART" id="SM00408">
    <property type="entry name" value="IGc2"/>
    <property type="match status" value="1"/>
</dbReference>
<dbReference type="SMART" id="SM00409">
    <property type="entry name" value="IG"/>
    <property type="match status" value="2"/>
</dbReference>
<dbReference type="InterPro" id="IPR003598">
    <property type="entry name" value="Ig_sub2"/>
</dbReference>
<dbReference type="InterPro" id="IPR013783">
    <property type="entry name" value="Ig-like_fold"/>
</dbReference>
<dbReference type="SUPFAM" id="SSF48726">
    <property type="entry name" value="Immunoglobulin"/>
    <property type="match status" value="2"/>
</dbReference>
<evidence type="ECO:0000256" key="4">
    <source>
        <dbReference type="ARBA" id="ARBA00023157"/>
    </source>
</evidence>
<dbReference type="InterPro" id="IPR036179">
    <property type="entry name" value="Ig-like_dom_sf"/>
</dbReference>
<feature type="chain" id="PRO_5039042401" evidence="8">
    <location>
        <begin position="19"/>
        <end position="489"/>
    </location>
</feature>
<evidence type="ECO:0000256" key="5">
    <source>
        <dbReference type="ARBA" id="ARBA00023180"/>
    </source>
</evidence>
<keyword evidence="3" id="KW-0520">NAD</keyword>